<organism evidence="2 3">
    <name type="scientific">Clostridium scindens (strain ATCC 35704 / DSM 5676 / VPI 13733 / 19)</name>
    <dbReference type="NCBI Taxonomy" id="411468"/>
    <lineage>
        <taxon>Bacteria</taxon>
        <taxon>Bacillati</taxon>
        <taxon>Bacillota</taxon>
        <taxon>Clostridia</taxon>
        <taxon>Lachnospirales</taxon>
        <taxon>Lachnospiraceae</taxon>
    </lineage>
</organism>
<dbReference type="InterPro" id="IPR013324">
    <property type="entry name" value="RNA_pol_sigma_r3/r4-like"/>
</dbReference>
<dbReference type="Gene3D" id="1.10.10.10">
    <property type="entry name" value="Winged helix-like DNA-binding domain superfamily/Winged helix DNA-binding domain"/>
    <property type="match status" value="1"/>
</dbReference>
<reference evidence="2 3" key="1">
    <citation type="journal article" date="2019" name="Appl. Environ. Microbiol.">
        <title>Clostridium scindens ATCC 35704: integration of nutritional requirements, the complete genome sequence, and global transcriptional responses to bile acids.</title>
        <authorList>
            <person name="Devendran S."/>
            <person name="Shrestha R."/>
            <person name="Alves J.M.P."/>
            <person name="Wolf P.G."/>
            <person name="Ly L."/>
            <person name="Hernandez A.G."/>
            <person name="Mendez-Garcia C."/>
            <person name="Inboden A."/>
            <person name="Wiley J."/>
            <person name="Paul O."/>
            <person name="Allen A."/>
            <person name="Springer E."/>
            <person name="Wright C.L."/>
            <person name="Fields C.J."/>
            <person name="Daniel S.L."/>
            <person name="Ridlon J.M."/>
        </authorList>
    </citation>
    <scope>NUCLEOTIDE SEQUENCE [LARGE SCALE GENOMIC DNA]</scope>
    <source>
        <strain evidence="2 3">ATCC 35704</strain>
    </source>
</reference>
<dbReference type="HOGENOM" id="CLU_080382_1_0_9"/>
<dbReference type="SUPFAM" id="SSF88946">
    <property type="entry name" value="Sigma2 domain of RNA polymerase sigma factors"/>
    <property type="match status" value="1"/>
</dbReference>
<protein>
    <submittedName>
        <fullName evidence="2">RNA polymerase sigma factor RpoD</fullName>
    </submittedName>
</protein>
<evidence type="ECO:0000259" key="1">
    <source>
        <dbReference type="Pfam" id="PF04539"/>
    </source>
</evidence>
<dbReference type="InterPro" id="IPR007624">
    <property type="entry name" value="RNA_pol_sigma70_r3"/>
</dbReference>
<dbReference type="InterPro" id="IPR013325">
    <property type="entry name" value="RNA_pol_sigma_r2"/>
</dbReference>
<dbReference type="EMBL" id="CP036170">
    <property type="protein sequence ID" value="QBF73295.1"/>
    <property type="molecule type" value="Genomic_DNA"/>
</dbReference>
<dbReference type="STRING" id="411468.CLOSCI_02538"/>
<dbReference type="InterPro" id="IPR036388">
    <property type="entry name" value="WH-like_DNA-bd_sf"/>
</dbReference>
<dbReference type="SUPFAM" id="SSF88659">
    <property type="entry name" value="Sigma3 and sigma4 domains of RNA polymerase sigma factors"/>
    <property type="match status" value="1"/>
</dbReference>
<keyword evidence="3" id="KW-1185">Reference proteome</keyword>
<dbReference type="KEGG" id="csci:HDCHBGLK_00669"/>
<dbReference type="OrthoDB" id="2064505at2"/>
<sequence>MADRLEFKEKLSGILSAAREQGGKIALEDVELYFEEDRLSQEQIDLVCEYLLAQKIAVTGYVPKSGTVKERKEEPASLSNEEQSYIEEYLKDIDQMQGKSLDEARMAYYLPKVVDEALKMHHVEIFVGDMIQEGNISLMMALDECKEGQEDEEAVMEAVRAGMQALLESQTETRRQDKKMVERVSELDETIKGMSEELGRKVSVEEVADRLGITEAEIEDILKLAGEEVKDQE</sequence>
<name>B0NGD5_CLOS5</name>
<dbReference type="Pfam" id="PF04539">
    <property type="entry name" value="Sigma70_r3"/>
    <property type="match status" value="1"/>
</dbReference>
<dbReference type="GeneID" id="62694898"/>
<dbReference type="GO" id="GO:0003677">
    <property type="term" value="F:DNA binding"/>
    <property type="evidence" value="ECO:0007669"/>
    <property type="project" value="InterPro"/>
</dbReference>
<dbReference type="GO" id="GO:0006352">
    <property type="term" value="P:DNA-templated transcription initiation"/>
    <property type="evidence" value="ECO:0007669"/>
    <property type="project" value="InterPro"/>
</dbReference>
<proteinExistence type="predicted"/>
<accession>B0NGD5</accession>
<dbReference type="eggNOG" id="COG0568">
    <property type="taxonomic scope" value="Bacteria"/>
</dbReference>
<dbReference type="Proteomes" id="UP000289664">
    <property type="component" value="Chromosome"/>
</dbReference>
<dbReference type="RefSeq" id="WP_004607512.1">
    <property type="nucleotide sequence ID" value="NZ_CP036170.1"/>
</dbReference>
<evidence type="ECO:0000313" key="3">
    <source>
        <dbReference type="Proteomes" id="UP000289664"/>
    </source>
</evidence>
<dbReference type="AlphaFoldDB" id="B0NGD5"/>
<evidence type="ECO:0000313" key="2">
    <source>
        <dbReference type="EMBL" id="QBF73295.1"/>
    </source>
</evidence>
<dbReference type="GO" id="GO:0003700">
    <property type="term" value="F:DNA-binding transcription factor activity"/>
    <property type="evidence" value="ECO:0007669"/>
    <property type="project" value="InterPro"/>
</dbReference>
<gene>
    <name evidence="2" type="primary">rpoD</name>
    <name evidence="2" type="ORF">HDCHBGLK_00669</name>
</gene>
<feature type="domain" description="RNA polymerase sigma-70 region 3" evidence="1">
    <location>
        <begin position="182"/>
        <end position="225"/>
    </location>
</feature>